<dbReference type="PATRIC" id="fig|1703778.3.peg.234"/>
<dbReference type="AlphaFoldDB" id="A0A0S8JYR0"/>
<dbReference type="PANTHER" id="PTHR18866:SF33">
    <property type="entry name" value="METHYLCROTONOYL-COA CARBOXYLASE SUBUNIT ALPHA, MITOCHONDRIAL-RELATED"/>
    <property type="match status" value="1"/>
</dbReference>
<dbReference type="PROSITE" id="PS50979">
    <property type="entry name" value="BC"/>
    <property type="match status" value="1"/>
</dbReference>
<dbReference type="GO" id="GO:0046872">
    <property type="term" value="F:metal ion binding"/>
    <property type="evidence" value="ECO:0007669"/>
    <property type="project" value="InterPro"/>
</dbReference>
<dbReference type="FunFam" id="3.30.1490.20:FF:000003">
    <property type="entry name" value="acetyl-CoA carboxylase isoform X1"/>
    <property type="match status" value="1"/>
</dbReference>
<gene>
    <name evidence="9" type="ORF">AMJ74_02990</name>
</gene>
<dbReference type="PROSITE" id="PS50975">
    <property type="entry name" value="ATP_GRASP"/>
    <property type="match status" value="1"/>
</dbReference>
<dbReference type="InterPro" id="IPR011764">
    <property type="entry name" value="Biotin_carboxylation_dom"/>
</dbReference>
<dbReference type="GO" id="GO:2001295">
    <property type="term" value="P:malonyl-CoA biosynthetic process"/>
    <property type="evidence" value="ECO:0007669"/>
    <property type="project" value="UniProtKB-UniPathway"/>
</dbReference>
<dbReference type="InterPro" id="IPR050856">
    <property type="entry name" value="Biotin_carboxylase_complex"/>
</dbReference>
<dbReference type="SUPFAM" id="SSF56059">
    <property type="entry name" value="Glutathione synthetase ATP-binding domain-like"/>
    <property type="match status" value="1"/>
</dbReference>
<sequence length="500" mass="55530">MFKKILIANRGEIAIRVTRACQELGVSAVGVYSTVDKNSYHLRFMDDTYWIGDSAPGESYLNITNIIDAAKASGAQAVHPGYGFLAENASFAKVCEENGLVFIGPDSKALSLVGDKIASRNTVQKVGIPIIPGMQIADADIRGFTEMAAKVGYPVIVKASMGGGGKGMRIVRNEKELEASVQAGQREARSAFGDETVYLEKYIERPRHIEFQVLRDQHGNVVHLFERECSIQRRHQKIIEETPSTALNEELRHKMGESAKKVIEAAGYTNAGTVEFLLDESRKFYFLEVNARVQVEHPITEMVTGIDLVRQQILIAAGEKIKIGQNDIEQRGHAIEARIYAEDPENNFLPCPGKILFLNEPSGPGIRVDSGIYGGWDVPPHYDPILSKLIVWSEDRETAIKRMSRALANYIIIGIKTNLGYLKRVMDTEKFTDGNYHTHFIDENESELCMSKENLPEILALAAMAIAVSERKGTVVTGIDEAQYSTTPWQELGEWEICGH</sequence>
<evidence type="ECO:0000256" key="1">
    <source>
        <dbReference type="ARBA" id="ARBA00022598"/>
    </source>
</evidence>
<evidence type="ECO:0000256" key="4">
    <source>
        <dbReference type="ARBA" id="ARBA00022842"/>
    </source>
</evidence>
<evidence type="ECO:0000313" key="10">
    <source>
        <dbReference type="Proteomes" id="UP000050975"/>
    </source>
</evidence>
<dbReference type="SMART" id="SM00878">
    <property type="entry name" value="Biotin_carb_C"/>
    <property type="match status" value="1"/>
</dbReference>
<dbReference type="UniPathway" id="UPA00655">
    <property type="reaction ID" value="UER00711"/>
</dbReference>
<dbReference type="PROSITE" id="PS00866">
    <property type="entry name" value="CPSASE_1"/>
    <property type="match status" value="1"/>
</dbReference>
<dbReference type="InterPro" id="IPR016185">
    <property type="entry name" value="PreATP-grasp_dom_sf"/>
</dbReference>
<dbReference type="InterPro" id="IPR005482">
    <property type="entry name" value="Biotin_COase_C"/>
</dbReference>
<evidence type="ECO:0000256" key="5">
    <source>
        <dbReference type="ARBA" id="ARBA00023267"/>
    </source>
</evidence>
<dbReference type="GO" id="GO:0016874">
    <property type="term" value="F:ligase activity"/>
    <property type="evidence" value="ECO:0007669"/>
    <property type="project" value="UniProtKB-KW"/>
</dbReference>
<dbReference type="GO" id="GO:0005524">
    <property type="term" value="F:ATP binding"/>
    <property type="evidence" value="ECO:0007669"/>
    <property type="project" value="UniProtKB-UniRule"/>
</dbReference>
<keyword evidence="4" id="KW-0460">Magnesium</keyword>
<evidence type="ECO:0000259" key="8">
    <source>
        <dbReference type="PROSITE" id="PS50979"/>
    </source>
</evidence>
<organism evidence="9 10">
    <name type="scientific">candidate division WOR_3 bacterium SM1_77</name>
    <dbReference type="NCBI Taxonomy" id="1703778"/>
    <lineage>
        <taxon>Bacteria</taxon>
        <taxon>Bacteria division WOR-3</taxon>
    </lineage>
</organism>
<name>A0A0S8JYR0_UNCW3</name>
<keyword evidence="1" id="KW-0436">Ligase</keyword>
<dbReference type="NCBIfam" id="TIGR00514">
    <property type="entry name" value="accC"/>
    <property type="match status" value="1"/>
</dbReference>
<dbReference type="EMBL" id="LJVE01000041">
    <property type="protein sequence ID" value="KPL14640.1"/>
    <property type="molecule type" value="Genomic_DNA"/>
</dbReference>
<dbReference type="InterPro" id="IPR005479">
    <property type="entry name" value="CPAse_ATP-bd"/>
</dbReference>
<dbReference type="FunFam" id="3.40.50.20:FF:000010">
    <property type="entry name" value="Propionyl-CoA carboxylase subunit alpha"/>
    <property type="match status" value="1"/>
</dbReference>
<dbReference type="Gene3D" id="3.30.470.20">
    <property type="entry name" value="ATP-grasp fold, B domain"/>
    <property type="match status" value="1"/>
</dbReference>
<feature type="domain" description="ATP-grasp" evidence="7">
    <location>
        <begin position="120"/>
        <end position="317"/>
    </location>
</feature>
<dbReference type="SUPFAM" id="SSF51246">
    <property type="entry name" value="Rudiment single hybrid motif"/>
    <property type="match status" value="1"/>
</dbReference>
<dbReference type="NCBIfam" id="NF006367">
    <property type="entry name" value="PRK08591.1"/>
    <property type="match status" value="1"/>
</dbReference>
<evidence type="ECO:0000313" key="9">
    <source>
        <dbReference type="EMBL" id="KPL14640.1"/>
    </source>
</evidence>
<feature type="domain" description="Biotin carboxylation" evidence="8">
    <location>
        <begin position="1"/>
        <end position="446"/>
    </location>
</feature>
<keyword evidence="3 6" id="KW-0067">ATP-binding</keyword>
<comment type="caution">
    <text evidence="9">The sequence shown here is derived from an EMBL/GenBank/DDBJ whole genome shotgun (WGS) entry which is preliminary data.</text>
</comment>
<protein>
    <submittedName>
        <fullName evidence="9">Uncharacterized protein</fullName>
    </submittedName>
</protein>
<dbReference type="Pfam" id="PF00289">
    <property type="entry name" value="Biotin_carb_N"/>
    <property type="match status" value="1"/>
</dbReference>
<dbReference type="InterPro" id="IPR005481">
    <property type="entry name" value="BC-like_N"/>
</dbReference>
<dbReference type="FunFam" id="3.30.470.20:FF:000028">
    <property type="entry name" value="Methylcrotonoyl-CoA carboxylase subunit alpha, mitochondrial"/>
    <property type="match status" value="1"/>
</dbReference>
<dbReference type="Pfam" id="PF02785">
    <property type="entry name" value="Biotin_carb_C"/>
    <property type="match status" value="1"/>
</dbReference>
<reference evidence="9 10" key="1">
    <citation type="journal article" date="2015" name="Microbiome">
        <title>Genomic resolution of linkages in carbon, nitrogen, and sulfur cycling among widespread estuary sediment bacteria.</title>
        <authorList>
            <person name="Baker B.J."/>
            <person name="Lazar C.S."/>
            <person name="Teske A.P."/>
            <person name="Dick G.J."/>
        </authorList>
    </citation>
    <scope>NUCLEOTIDE SEQUENCE [LARGE SCALE GENOMIC DNA]</scope>
    <source>
        <strain evidence="9">SM1_77</strain>
    </source>
</reference>
<evidence type="ECO:0000256" key="2">
    <source>
        <dbReference type="ARBA" id="ARBA00022741"/>
    </source>
</evidence>
<keyword evidence="2 6" id="KW-0547">Nucleotide-binding</keyword>
<dbReference type="PROSITE" id="PS00867">
    <property type="entry name" value="CPSASE_2"/>
    <property type="match status" value="1"/>
</dbReference>
<dbReference type="Pfam" id="PF02786">
    <property type="entry name" value="CPSase_L_D2"/>
    <property type="match status" value="1"/>
</dbReference>
<dbReference type="SUPFAM" id="SSF52440">
    <property type="entry name" value="PreATP-grasp domain"/>
    <property type="match status" value="1"/>
</dbReference>
<evidence type="ECO:0000259" key="7">
    <source>
        <dbReference type="PROSITE" id="PS50975"/>
    </source>
</evidence>
<proteinExistence type="predicted"/>
<accession>A0A0S8JYR0</accession>
<evidence type="ECO:0000256" key="3">
    <source>
        <dbReference type="ARBA" id="ARBA00022840"/>
    </source>
</evidence>
<dbReference type="Proteomes" id="UP000050975">
    <property type="component" value="Unassembled WGS sequence"/>
</dbReference>
<dbReference type="InterPro" id="IPR011054">
    <property type="entry name" value="Rudment_hybrid_motif"/>
</dbReference>
<evidence type="ECO:0000256" key="6">
    <source>
        <dbReference type="PROSITE-ProRule" id="PRU00409"/>
    </source>
</evidence>
<dbReference type="InterPro" id="IPR011761">
    <property type="entry name" value="ATP-grasp"/>
</dbReference>
<keyword evidence="5" id="KW-0092">Biotin</keyword>
<dbReference type="InterPro" id="IPR004549">
    <property type="entry name" value="Acetyl_CoA_COase_biotin_COase"/>
</dbReference>
<dbReference type="PANTHER" id="PTHR18866">
    <property type="entry name" value="CARBOXYLASE:PYRUVATE/ACETYL-COA/PROPIONYL-COA CARBOXYLASE"/>
    <property type="match status" value="1"/>
</dbReference>